<dbReference type="EMBL" id="RKLX01000011">
    <property type="protein sequence ID" value="TGD18560.1"/>
    <property type="molecule type" value="Genomic_DNA"/>
</dbReference>
<proteinExistence type="predicted"/>
<comment type="caution">
    <text evidence="1">The sequence shown here is derived from an EMBL/GenBank/DDBJ whole genome shotgun (WGS) entry which is preliminary data.</text>
</comment>
<keyword evidence="2" id="KW-1185">Reference proteome</keyword>
<sequence length="63" mass="6842">MAPSGSAVLAEVLSQPTARGDFGDWRFVPGFKANRKPVLGLEAPPIADGIPGSRRHWFVQLIR</sequence>
<organism evidence="1 2">
    <name type="scientific">Levilactobacillus suantsaiihabitans</name>
    <dbReference type="NCBI Taxonomy" id="2487722"/>
    <lineage>
        <taxon>Bacteria</taxon>
        <taxon>Bacillati</taxon>
        <taxon>Bacillota</taxon>
        <taxon>Bacilli</taxon>
        <taxon>Lactobacillales</taxon>
        <taxon>Lactobacillaceae</taxon>
        <taxon>Levilactobacillus</taxon>
    </lineage>
</organism>
<dbReference type="Proteomes" id="UP000297348">
    <property type="component" value="Unassembled WGS sequence"/>
</dbReference>
<evidence type="ECO:0000313" key="1">
    <source>
        <dbReference type="EMBL" id="TGD18560.1"/>
    </source>
</evidence>
<protein>
    <submittedName>
        <fullName evidence="1">Uncharacterized protein</fullName>
    </submittedName>
</protein>
<gene>
    <name evidence="1" type="ORF">EGT51_07875</name>
</gene>
<name>A0A4Z0JAD6_9LACO</name>
<dbReference type="AlphaFoldDB" id="A0A4Z0JAD6"/>
<evidence type="ECO:0000313" key="2">
    <source>
        <dbReference type="Proteomes" id="UP000297348"/>
    </source>
</evidence>
<reference evidence="1 2" key="1">
    <citation type="submission" date="2018-10" db="EMBL/GenBank/DDBJ databases">
        <title>Lactobacillus sp. R7 and Lactobacillus sp. R19 isolated from fermented mustard green product of Taiwan.</title>
        <authorList>
            <person name="Lin S.-T."/>
        </authorList>
    </citation>
    <scope>NUCLEOTIDE SEQUENCE [LARGE SCALE GENOMIC DNA]</scope>
    <source>
        <strain evidence="1 2">BCRC 81129</strain>
    </source>
</reference>
<accession>A0A4Z0JAD6</accession>